<name>A0ABN8LAP3_9CNID</name>
<organism evidence="7 8">
    <name type="scientific">Porites evermanni</name>
    <dbReference type="NCBI Taxonomy" id="104178"/>
    <lineage>
        <taxon>Eukaryota</taxon>
        <taxon>Metazoa</taxon>
        <taxon>Cnidaria</taxon>
        <taxon>Anthozoa</taxon>
        <taxon>Hexacorallia</taxon>
        <taxon>Scleractinia</taxon>
        <taxon>Fungiina</taxon>
        <taxon>Poritidae</taxon>
        <taxon>Porites</taxon>
    </lineage>
</organism>
<feature type="transmembrane region" description="Helical" evidence="5">
    <location>
        <begin position="479"/>
        <end position="501"/>
    </location>
</feature>
<dbReference type="CDD" id="cd12885">
    <property type="entry name" value="SPRY_RanBP_like"/>
    <property type="match status" value="1"/>
</dbReference>
<protein>
    <recommendedName>
        <fullName evidence="6">VWFA domain-containing protein</fullName>
    </recommendedName>
</protein>
<dbReference type="InterPro" id="IPR002035">
    <property type="entry name" value="VWF_A"/>
</dbReference>
<accession>A0ABN8LAP3</accession>
<dbReference type="SUPFAM" id="SSF53300">
    <property type="entry name" value="vWA-like"/>
    <property type="match status" value="1"/>
</dbReference>
<keyword evidence="3" id="KW-0407">Ion channel</keyword>
<dbReference type="Proteomes" id="UP001159427">
    <property type="component" value="Unassembled WGS sequence"/>
</dbReference>
<sequence>MLHVRQFAASNQCNRPRPGLLENVTVKLSDNSWEEMELTDLTSVSCKLRYENKERLAKEKNKEIHLGGVVEEPCTFSDERLLEDGSHITPFDISQEHPVINPANEEAHALEVERKLDEALREGDFDLLQERITPKTLTSCKTNALFKTFEVNKTLKGLVEKAVNPETDEIQTLSNSLNEFTYAFVDPLRSDSDTRHTFRSCLDFMVDRAIDEGQKKFVSHPVVYNLLKKKWYRSFNAVRKQPRTSLRRWGYMLLSLWAVIDIVVFPFLFAFFYIVHFINLRLRKLTDTDICFVVTLTSDAADEAFGLIKRTIGFLIQKYGLYSAKYCVILRDFNNASTSKISFEEGYSSETELLDRVEAMQKLISPSWLYKDLSAALAAFKSSSIRKDSKKLLIVFTNGKVRMARDDGTEDLHPIVDELKEIGARIISVGIGADTTLSEMKKIASKNKTALHFGEYEAPKTLGKAIIQGEEGKDIFDRYLYYFTTPYFVFLRDSLSYLALLGLHFDICLSPSTLAFTQLEWVIFLFFIGRIVIEIDLFMSVKKSRRKEPLERHWTPKKESRQRSHRGSNYEVCASPDDTVETGDKYRDVPYNIFRARCKFFEESFIAMFLTLRVFGHVMESIRGMGAKLIAFFFIMWDVFAIFWQFAAMILAFSLAMTKIYVVETSWWTMAQHLSWSCLGISGLEQLDSVDRPSVSLSYLLYGLFLIMVVILLVNMMIALLSNTYNRVEENSLREWSFKKAMTIRSYSLYHPVPVPFNIVSLAAIGLWRLCQGDKGNRFDKTGFDEKGRKAALDRLVKRLEKTYFATFGYTFPLTEAKKVDHVLHEIDGSRRMANQIAQRVFVQQGCKQDRCIAGAEAWESLGIGIKGCLLTYEGPDSCLSCKEKEPKSVHEARYLTPFTREKPRIEVLIQESGERRILGLGVVFEGYDSHWMPGWKAGTVGYHVDDGKIFEAGCEDLGRDVEEAMAYRGDLIACEVDFGGVRNGKLPVMFFLNGREIARAWTNSISGERKVFPFISMAYEGIRVLAKMCPGDSSMSQISRAPSAQRLARDIGIEKELTDCLQKQFLRLKDDMEKMERERKVQATEFQERLDKQWQLLTEIRNLVMLSNREGKRKELDEN</sequence>
<reference evidence="7 8" key="1">
    <citation type="submission" date="2022-05" db="EMBL/GenBank/DDBJ databases">
        <authorList>
            <consortium name="Genoscope - CEA"/>
            <person name="William W."/>
        </authorList>
    </citation>
    <scope>NUCLEOTIDE SEQUENCE [LARGE SCALE GENOMIC DNA]</scope>
</reference>
<keyword evidence="8" id="KW-1185">Reference proteome</keyword>
<feature type="transmembrane region" description="Helical" evidence="5">
    <location>
        <begin position="249"/>
        <end position="275"/>
    </location>
</feature>
<evidence type="ECO:0000256" key="4">
    <source>
        <dbReference type="SAM" id="MobiDB-lite"/>
    </source>
</evidence>
<keyword evidence="5" id="KW-0812">Transmembrane</keyword>
<evidence type="ECO:0000256" key="1">
    <source>
        <dbReference type="ARBA" id="ARBA00022448"/>
    </source>
</evidence>
<dbReference type="PROSITE" id="PS50234">
    <property type="entry name" value="VWFA"/>
    <property type="match status" value="1"/>
</dbReference>
<dbReference type="InterPro" id="IPR043136">
    <property type="entry name" value="B30.2/SPRY_sf"/>
</dbReference>
<dbReference type="CDD" id="cd00198">
    <property type="entry name" value="vWFA"/>
    <property type="match status" value="1"/>
</dbReference>
<feature type="domain" description="VWFA" evidence="6">
    <location>
        <begin position="289"/>
        <end position="479"/>
    </location>
</feature>
<feature type="transmembrane region" description="Helical" evidence="5">
    <location>
        <begin position="629"/>
        <end position="657"/>
    </location>
</feature>
<evidence type="ECO:0000256" key="3">
    <source>
        <dbReference type="ARBA" id="ARBA00023303"/>
    </source>
</evidence>
<dbReference type="InterPro" id="IPR002153">
    <property type="entry name" value="TRPC_channel"/>
</dbReference>
<dbReference type="InterPro" id="IPR044736">
    <property type="entry name" value="Gid1/RanBPM/SPLA_SPRY"/>
</dbReference>
<proteinExistence type="predicted"/>
<feature type="transmembrane region" description="Helical" evidence="5">
    <location>
        <begin position="699"/>
        <end position="726"/>
    </location>
</feature>
<dbReference type="Gene3D" id="3.40.50.410">
    <property type="entry name" value="von Willebrand factor, type A domain"/>
    <property type="match status" value="1"/>
</dbReference>
<dbReference type="PRINTS" id="PR01097">
    <property type="entry name" value="TRNSRECEPTRP"/>
</dbReference>
<evidence type="ECO:0000313" key="8">
    <source>
        <dbReference type="Proteomes" id="UP001159427"/>
    </source>
</evidence>
<dbReference type="EMBL" id="CALNXI010000006">
    <property type="protein sequence ID" value="CAH3014150.1"/>
    <property type="molecule type" value="Genomic_DNA"/>
</dbReference>
<gene>
    <name evidence="7" type="ORF">PEVE_00036979</name>
</gene>
<feature type="compositionally biased region" description="Basic and acidic residues" evidence="4">
    <location>
        <begin position="552"/>
        <end position="562"/>
    </location>
</feature>
<keyword evidence="2" id="KW-0406">Ion transport</keyword>
<keyword evidence="5" id="KW-1133">Transmembrane helix</keyword>
<dbReference type="InterPro" id="IPR036465">
    <property type="entry name" value="vWFA_dom_sf"/>
</dbReference>
<dbReference type="Gene3D" id="2.60.120.920">
    <property type="match status" value="1"/>
</dbReference>
<comment type="caution">
    <text evidence="7">The sequence shown here is derived from an EMBL/GenBank/DDBJ whole genome shotgun (WGS) entry which is preliminary data.</text>
</comment>
<feature type="transmembrane region" description="Helical" evidence="5">
    <location>
        <begin position="747"/>
        <end position="768"/>
    </location>
</feature>
<keyword evidence="5" id="KW-0472">Membrane</keyword>
<evidence type="ECO:0000256" key="2">
    <source>
        <dbReference type="ARBA" id="ARBA00023065"/>
    </source>
</evidence>
<dbReference type="PANTHER" id="PTHR10117:SF54">
    <property type="entry name" value="TRANSIENT RECEPTOR POTENTIAL-GAMMA PROTEIN"/>
    <property type="match status" value="1"/>
</dbReference>
<evidence type="ECO:0000259" key="6">
    <source>
        <dbReference type="PROSITE" id="PS50234"/>
    </source>
</evidence>
<feature type="region of interest" description="Disordered" evidence="4">
    <location>
        <begin position="552"/>
        <end position="571"/>
    </location>
</feature>
<evidence type="ECO:0000256" key="5">
    <source>
        <dbReference type="SAM" id="Phobius"/>
    </source>
</evidence>
<keyword evidence="1" id="KW-0813">Transport</keyword>
<dbReference type="PANTHER" id="PTHR10117">
    <property type="entry name" value="TRANSIENT RECEPTOR POTENTIAL CHANNEL"/>
    <property type="match status" value="1"/>
</dbReference>
<feature type="transmembrane region" description="Helical" evidence="5">
    <location>
        <begin position="521"/>
        <end position="539"/>
    </location>
</feature>
<dbReference type="SMART" id="SM00327">
    <property type="entry name" value="VWA"/>
    <property type="match status" value="1"/>
</dbReference>
<dbReference type="Pfam" id="PF00092">
    <property type="entry name" value="VWA"/>
    <property type="match status" value="1"/>
</dbReference>
<evidence type="ECO:0000313" key="7">
    <source>
        <dbReference type="EMBL" id="CAH3014150.1"/>
    </source>
</evidence>